<dbReference type="Gene3D" id="1.10.30.50">
    <property type="match status" value="1"/>
</dbReference>
<feature type="region of interest" description="Disordered" evidence="1">
    <location>
        <begin position="479"/>
        <end position="505"/>
    </location>
</feature>
<dbReference type="CDD" id="cd00085">
    <property type="entry name" value="HNHc"/>
    <property type="match status" value="1"/>
</dbReference>
<protein>
    <submittedName>
        <fullName evidence="3">DUF222 domain-containing protein</fullName>
    </submittedName>
</protein>
<proteinExistence type="predicted"/>
<evidence type="ECO:0000256" key="1">
    <source>
        <dbReference type="SAM" id="MobiDB-lite"/>
    </source>
</evidence>
<sequence>MSATPDKIAHMFDNGSASGLLDGVPDCEQPATLTAQHARIAREQFREIYAVTAVYLARCEEDARRGKNEAHQGEFAHVEVAAILHITERAATAMIDLGCDLRCRLHRVSAALETGELDLAQTRAIADALTNVSDDKLDDIEKRLLDGAGRHSCTKLKQRARRLIARLDPDGVRRRRERAEEDRDVRTHAADDGMSTLEGLLPATGAQRLSMRLREMSLQVCADDPRTHAQRRADALIALTDGADHLPCQCGHEHCTAQNGKPPQPKATILVGVSATTLLGLDELPGYLHGYGAIDADLARDLAADGTWTQVLTLSDKDRQRVIRALLDDLRTASPELFTHTTETGTSNDGPWVSGRRIDTNPHGPILGVGKALTAAGITPSSIRNRTKASHEALTYQPSKRLAEIIRTRDGTCRFPNCTARAQDCDIDHTVPFNHANPARGGLTIEQNLACLCRKHHRLKTEGYWTVTQIGAGRLEWTDPHGTRTITEPIGPFTDPDDNTGSDQDTTERVLHNIADHNRGCGVEDDLAYLLDTLLPPDWRHLKPRKPARPILVIDLDQPPPF</sequence>
<evidence type="ECO:0000259" key="2">
    <source>
        <dbReference type="SMART" id="SM00507"/>
    </source>
</evidence>
<dbReference type="InterPro" id="IPR003870">
    <property type="entry name" value="DUF222"/>
</dbReference>
<name>A0ABW2RSN3_9NOCA</name>
<feature type="domain" description="HNH nuclease" evidence="2">
    <location>
        <begin position="401"/>
        <end position="458"/>
    </location>
</feature>
<keyword evidence="4" id="KW-1185">Reference proteome</keyword>
<accession>A0ABW2RSN3</accession>
<comment type="caution">
    <text evidence="3">The sequence shown here is derived from an EMBL/GenBank/DDBJ whole genome shotgun (WGS) entry which is preliminary data.</text>
</comment>
<dbReference type="RefSeq" id="WP_378401403.1">
    <property type="nucleotide sequence ID" value="NZ_JBHTCS010000002.1"/>
</dbReference>
<dbReference type="InterPro" id="IPR003615">
    <property type="entry name" value="HNH_nuc"/>
</dbReference>
<evidence type="ECO:0000313" key="3">
    <source>
        <dbReference type="EMBL" id="MFC7446855.1"/>
    </source>
</evidence>
<gene>
    <name evidence="3" type="ORF">ACFQS9_03020</name>
</gene>
<dbReference type="Proteomes" id="UP001596484">
    <property type="component" value="Unassembled WGS sequence"/>
</dbReference>
<evidence type="ECO:0000313" key="4">
    <source>
        <dbReference type="Proteomes" id="UP001596484"/>
    </source>
</evidence>
<reference evidence="4" key="1">
    <citation type="journal article" date="2019" name="Int. J. Syst. Evol. Microbiol.">
        <title>The Global Catalogue of Microorganisms (GCM) 10K type strain sequencing project: providing services to taxonomists for standard genome sequencing and annotation.</title>
        <authorList>
            <consortium name="The Broad Institute Genomics Platform"/>
            <consortium name="The Broad Institute Genome Sequencing Center for Infectious Disease"/>
            <person name="Wu L."/>
            <person name="Ma J."/>
        </authorList>
    </citation>
    <scope>NUCLEOTIDE SEQUENCE [LARGE SCALE GENOMIC DNA]</scope>
    <source>
        <strain evidence="4">ICMP 19430</strain>
    </source>
</reference>
<dbReference type="EMBL" id="JBHTCS010000002">
    <property type="protein sequence ID" value="MFC7446855.1"/>
    <property type="molecule type" value="Genomic_DNA"/>
</dbReference>
<dbReference type="SMART" id="SM00507">
    <property type="entry name" value="HNHc"/>
    <property type="match status" value="1"/>
</dbReference>
<organism evidence="3 4">
    <name type="scientific">Rhodococcus daqingensis</name>
    <dbReference type="NCBI Taxonomy" id="2479363"/>
    <lineage>
        <taxon>Bacteria</taxon>
        <taxon>Bacillati</taxon>
        <taxon>Actinomycetota</taxon>
        <taxon>Actinomycetes</taxon>
        <taxon>Mycobacteriales</taxon>
        <taxon>Nocardiaceae</taxon>
        <taxon>Rhodococcus</taxon>
    </lineage>
</organism>
<dbReference type="Pfam" id="PF02720">
    <property type="entry name" value="DUF222"/>
    <property type="match status" value="1"/>
</dbReference>